<dbReference type="Proteomes" id="UP000472271">
    <property type="component" value="Chromosome 18"/>
</dbReference>
<evidence type="ECO:0000313" key="1">
    <source>
        <dbReference type="Ensembl" id="ENSSORP00005014697.1"/>
    </source>
</evidence>
<dbReference type="AlphaFoldDB" id="A0A672ZDZ3"/>
<dbReference type="GO" id="GO:0005634">
    <property type="term" value="C:nucleus"/>
    <property type="evidence" value="ECO:0007669"/>
    <property type="project" value="TreeGrafter"/>
</dbReference>
<dbReference type="PANTHER" id="PTHR15021">
    <property type="entry name" value="DISCONNECTED-RELATED"/>
    <property type="match status" value="1"/>
</dbReference>
<dbReference type="Ensembl" id="ENSSORT00005015126.1">
    <property type="protein sequence ID" value="ENSSORP00005014697.1"/>
    <property type="gene ID" value="ENSSORG00005007503.1"/>
</dbReference>
<sequence length="204" mass="22714">GGVQLRSCDQCGHGWVAHALEKFQAQPPSNCGPVEVALPGLVFDLSSLVLYGAEAVPVRLKILLDRLYSVLTPEQVGHILHTLGWSLSDYVRGYKLQQSSGKVLDQWLMVTPEEEFLILKQFLRFGETRPIVELMIQCMSPDHPKTCHSNVCTFSEQNGCHFETPADRKGTVHPFESFPGGPSLLLPFHYSGSTFHCMLHPTKV</sequence>
<reference evidence="1" key="2">
    <citation type="submission" date="2025-08" db="UniProtKB">
        <authorList>
            <consortium name="Ensembl"/>
        </authorList>
    </citation>
    <scope>IDENTIFICATION</scope>
</reference>
<reference evidence="1" key="1">
    <citation type="submission" date="2019-06" db="EMBL/GenBank/DDBJ databases">
        <authorList>
            <consortium name="Wellcome Sanger Institute Data Sharing"/>
        </authorList>
    </citation>
    <scope>NUCLEOTIDE SEQUENCE [LARGE SCALE GENOMIC DNA]</scope>
</reference>
<accession>A0A672ZDZ3</accession>
<evidence type="ECO:0008006" key="3">
    <source>
        <dbReference type="Google" id="ProtNLM"/>
    </source>
</evidence>
<proteinExistence type="predicted"/>
<keyword evidence="2" id="KW-1185">Reference proteome</keyword>
<dbReference type="PANTHER" id="PTHR15021:SF0">
    <property type="entry name" value="DISCO-RELATED, ISOFORM A-RELATED"/>
    <property type="match status" value="1"/>
</dbReference>
<dbReference type="GO" id="GO:0006355">
    <property type="term" value="P:regulation of DNA-templated transcription"/>
    <property type="evidence" value="ECO:0007669"/>
    <property type="project" value="TreeGrafter"/>
</dbReference>
<organism evidence="1 2">
    <name type="scientific">Sphaeramia orbicularis</name>
    <name type="common">orbiculate cardinalfish</name>
    <dbReference type="NCBI Taxonomy" id="375764"/>
    <lineage>
        <taxon>Eukaryota</taxon>
        <taxon>Metazoa</taxon>
        <taxon>Chordata</taxon>
        <taxon>Craniata</taxon>
        <taxon>Vertebrata</taxon>
        <taxon>Euteleostomi</taxon>
        <taxon>Actinopterygii</taxon>
        <taxon>Neopterygii</taxon>
        <taxon>Teleostei</taxon>
        <taxon>Neoteleostei</taxon>
        <taxon>Acanthomorphata</taxon>
        <taxon>Gobiaria</taxon>
        <taxon>Kurtiformes</taxon>
        <taxon>Apogonoidei</taxon>
        <taxon>Apogonidae</taxon>
        <taxon>Apogoninae</taxon>
        <taxon>Sphaeramia</taxon>
    </lineage>
</organism>
<protein>
    <recommendedName>
        <fullName evidence="3">Zinc finger protein basonuclin-2</fullName>
    </recommendedName>
</protein>
<dbReference type="InParanoid" id="A0A672ZDZ3"/>
<name>A0A672ZDZ3_9TELE</name>
<dbReference type="InterPro" id="IPR040436">
    <property type="entry name" value="Disconnected-like"/>
</dbReference>
<reference evidence="1" key="3">
    <citation type="submission" date="2025-09" db="UniProtKB">
        <authorList>
            <consortium name="Ensembl"/>
        </authorList>
    </citation>
    <scope>IDENTIFICATION</scope>
</reference>
<evidence type="ECO:0000313" key="2">
    <source>
        <dbReference type="Proteomes" id="UP000472271"/>
    </source>
</evidence>